<evidence type="ECO:0000313" key="9">
    <source>
        <dbReference type="Proteomes" id="UP000289703"/>
    </source>
</evidence>
<keyword evidence="2" id="KW-0949">S-adenosyl-L-methionine</keyword>
<dbReference type="SFLD" id="SFLDS00029">
    <property type="entry name" value="Radical_SAM"/>
    <property type="match status" value="1"/>
</dbReference>
<dbReference type="SFLD" id="SFLDG01384">
    <property type="entry name" value="thioether_bond_formation_requi"/>
    <property type="match status" value="1"/>
</dbReference>
<gene>
    <name evidence="8" type="ORF">EO244_11320</name>
</gene>
<dbReference type="NCBIfam" id="TIGR04148">
    <property type="entry name" value="GG_samocin_CFB"/>
    <property type="match status" value="1"/>
</dbReference>
<keyword evidence="9" id="KW-1185">Reference proteome</keyword>
<keyword evidence="4" id="KW-0408">Iron</keyword>
<dbReference type="Proteomes" id="UP000289703">
    <property type="component" value="Unassembled WGS sequence"/>
</dbReference>
<name>A0A4Q1JLL8_9BACT</name>
<dbReference type="InterPro" id="IPR007197">
    <property type="entry name" value="rSAM"/>
</dbReference>
<dbReference type="OrthoDB" id="9763993at2"/>
<evidence type="ECO:0000259" key="7">
    <source>
        <dbReference type="PROSITE" id="PS51918"/>
    </source>
</evidence>
<dbReference type="InterPro" id="IPR013785">
    <property type="entry name" value="Aldolase_TIM"/>
</dbReference>
<evidence type="ECO:0000256" key="6">
    <source>
        <dbReference type="ARBA" id="ARBA00023601"/>
    </source>
</evidence>
<dbReference type="GO" id="GO:0051536">
    <property type="term" value="F:iron-sulfur cluster binding"/>
    <property type="evidence" value="ECO:0007669"/>
    <property type="project" value="UniProtKB-KW"/>
</dbReference>
<proteinExistence type="inferred from homology"/>
<dbReference type="PANTHER" id="PTHR43273:SF3">
    <property type="entry name" value="ANAEROBIC SULFATASE-MATURATING ENZYME HOMOLOG ASLB-RELATED"/>
    <property type="match status" value="1"/>
</dbReference>
<organism evidence="8 9">
    <name type="scientific">Ancylomarina salipaludis</name>
    <dbReference type="NCBI Taxonomy" id="2501299"/>
    <lineage>
        <taxon>Bacteria</taxon>
        <taxon>Pseudomonadati</taxon>
        <taxon>Bacteroidota</taxon>
        <taxon>Bacteroidia</taxon>
        <taxon>Marinilabiliales</taxon>
        <taxon>Marinifilaceae</taxon>
        <taxon>Ancylomarina</taxon>
    </lineage>
</organism>
<dbReference type="Pfam" id="PF04055">
    <property type="entry name" value="Radical_SAM"/>
    <property type="match status" value="1"/>
</dbReference>
<comment type="cofactor">
    <cofactor evidence="1">
        <name>[4Fe-4S] cluster</name>
        <dbReference type="ChEBI" id="CHEBI:49883"/>
    </cofactor>
</comment>
<protein>
    <submittedName>
        <fullName evidence="8">Radical SAM peptide maturase</fullName>
    </submittedName>
</protein>
<dbReference type="GO" id="GO:0016491">
    <property type="term" value="F:oxidoreductase activity"/>
    <property type="evidence" value="ECO:0007669"/>
    <property type="project" value="InterPro"/>
</dbReference>
<evidence type="ECO:0000256" key="5">
    <source>
        <dbReference type="ARBA" id="ARBA00023014"/>
    </source>
</evidence>
<evidence type="ECO:0000313" key="8">
    <source>
        <dbReference type="EMBL" id="RXQ93052.1"/>
    </source>
</evidence>
<evidence type="ECO:0000256" key="1">
    <source>
        <dbReference type="ARBA" id="ARBA00001966"/>
    </source>
</evidence>
<dbReference type="SUPFAM" id="SSF102114">
    <property type="entry name" value="Radical SAM enzymes"/>
    <property type="match status" value="1"/>
</dbReference>
<comment type="similarity">
    <text evidence="6">Belongs to the radical SAM superfamily. Anaerobic sulfatase-maturating enzyme family.</text>
</comment>
<accession>A0A4Q1JLL8</accession>
<dbReference type="InterPro" id="IPR026407">
    <property type="entry name" value="SAM_GG-Bacter"/>
</dbReference>
<dbReference type="CDD" id="cd01335">
    <property type="entry name" value="Radical_SAM"/>
    <property type="match status" value="1"/>
</dbReference>
<dbReference type="SFLD" id="SFLDG01067">
    <property type="entry name" value="SPASM/twitch_domain_containing"/>
    <property type="match status" value="1"/>
</dbReference>
<dbReference type="InterPro" id="IPR023867">
    <property type="entry name" value="Sulphatase_maturase_rSAM"/>
</dbReference>
<dbReference type="Gene3D" id="3.20.20.70">
    <property type="entry name" value="Aldolase class I"/>
    <property type="match status" value="1"/>
</dbReference>
<dbReference type="RefSeq" id="WP_129254783.1">
    <property type="nucleotide sequence ID" value="NZ_SAXA01000009.1"/>
</dbReference>
<reference evidence="8 9" key="1">
    <citation type="submission" date="2019-01" db="EMBL/GenBank/DDBJ databases">
        <title>Ancylomarina salipaludis sp. nov., isolated from a salt marsh.</title>
        <authorList>
            <person name="Yoon J.-H."/>
        </authorList>
    </citation>
    <scope>NUCLEOTIDE SEQUENCE [LARGE SCALE GENOMIC DNA]</scope>
    <source>
        <strain evidence="8 9">SHSM-M15</strain>
    </source>
</reference>
<evidence type="ECO:0000256" key="3">
    <source>
        <dbReference type="ARBA" id="ARBA00022723"/>
    </source>
</evidence>
<dbReference type="GO" id="GO:0046872">
    <property type="term" value="F:metal ion binding"/>
    <property type="evidence" value="ECO:0007669"/>
    <property type="project" value="UniProtKB-KW"/>
</dbReference>
<feature type="domain" description="Radical SAM core" evidence="7">
    <location>
        <begin position="18"/>
        <end position="255"/>
    </location>
</feature>
<dbReference type="SFLD" id="SFLDG01386">
    <property type="entry name" value="main_SPASM_domain-containing"/>
    <property type="match status" value="1"/>
</dbReference>
<keyword evidence="5" id="KW-0411">Iron-sulfur</keyword>
<keyword evidence="3" id="KW-0479">Metal-binding</keyword>
<dbReference type="EMBL" id="SAXA01000009">
    <property type="protein sequence ID" value="RXQ93052.1"/>
    <property type="molecule type" value="Genomic_DNA"/>
</dbReference>
<comment type="caution">
    <text evidence="8">The sequence shown here is derived from an EMBL/GenBank/DDBJ whole genome shotgun (WGS) entry which is preliminary data.</text>
</comment>
<dbReference type="AlphaFoldDB" id="A0A4Q1JLL8"/>
<evidence type="ECO:0000256" key="2">
    <source>
        <dbReference type="ARBA" id="ARBA00022691"/>
    </source>
</evidence>
<dbReference type="InterPro" id="IPR058240">
    <property type="entry name" value="rSAM_sf"/>
</dbReference>
<sequence>MCKEKFYQLTGENIKSELANLNQLTFEVTDSCNLKCRYCGYGELYNDYDKREDRDLDQESAIKLIDYLAELWRSKNNKSYGGHIYISFYGGEPLLNMNFIKNIVKHIESLTNIHNKFVFSMTTNGLLLDKHIDYLTEKDFRLLISLDGTKANNSYRVNHSGMNSFDKVYSNAKKIQEHYPDYFNDRINFNSVLHNKNSVAEIHSFFKKEFNKVTRVGELNTSGIPETKHKEFDQMYNSKRDSLLKAQNHKIIEKDWFVDNPKTDALATYLHKHSGNVFFSYNELLIPTTPIKNTDRIPTGTCLPFNKKMFVTVTGKILVCERIGHQHAVGNISKQGIKLDLDKIAETYNSYFRTLTSQCSTCYNLDTCKQCIFTFDTIDSELRCKHFTNKKQFESNTSLIIDYLRENPDLYEKIMTKVLVN</sequence>
<evidence type="ECO:0000256" key="4">
    <source>
        <dbReference type="ARBA" id="ARBA00023004"/>
    </source>
</evidence>
<dbReference type="PANTHER" id="PTHR43273">
    <property type="entry name" value="ANAEROBIC SULFATASE-MATURATING ENZYME HOMOLOG ASLB-RELATED"/>
    <property type="match status" value="1"/>
</dbReference>
<dbReference type="PROSITE" id="PS51918">
    <property type="entry name" value="RADICAL_SAM"/>
    <property type="match status" value="1"/>
</dbReference>